<organism evidence="2">
    <name type="scientific">Serratia marcescens</name>
    <dbReference type="NCBI Taxonomy" id="615"/>
    <lineage>
        <taxon>Bacteria</taxon>
        <taxon>Pseudomonadati</taxon>
        <taxon>Pseudomonadota</taxon>
        <taxon>Gammaproteobacteria</taxon>
        <taxon>Enterobacterales</taxon>
        <taxon>Yersiniaceae</taxon>
        <taxon>Serratia</taxon>
    </lineage>
</organism>
<evidence type="ECO:0000313" key="2">
    <source>
        <dbReference type="EMBL" id="TFV53260.1"/>
    </source>
</evidence>
<evidence type="ECO:0000259" key="1">
    <source>
        <dbReference type="PROSITE" id="PS51677"/>
    </source>
</evidence>
<name>A0A9X8VM13_SERMA</name>
<accession>A0A9X8VM13</accession>
<feature type="non-terminal residue" evidence="2">
    <location>
        <position position="67"/>
    </location>
</feature>
<feature type="domain" description="NodB homology" evidence="1">
    <location>
        <begin position="2"/>
        <end position="67"/>
    </location>
</feature>
<sequence>MKKVGLRVDVDTFSGTREGVPQLLDLFEKYDIQASFFFSVGPDNMGRHLWRLLRPKFLWKMLRSNAA</sequence>
<dbReference type="PROSITE" id="PS51677">
    <property type="entry name" value="NODB"/>
    <property type="match status" value="1"/>
</dbReference>
<dbReference type="AlphaFoldDB" id="A0A9X8VM13"/>
<gene>
    <name evidence="2" type="ORF">E0L31_01335</name>
</gene>
<protein>
    <submittedName>
        <fullName evidence="2">4-deoxy-4-formamido-L-arabinose-phosphoundecaprenol deformylase</fullName>
    </submittedName>
</protein>
<dbReference type="SUPFAM" id="SSF88713">
    <property type="entry name" value="Glycoside hydrolase/deacetylase"/>
    <property type="match status" value="1"/>
</dbReference>
<dbReference type="InterPro" id="IPR002509">
    <property type="entry name" value="NODB_dom"/>
</dbReference>
<dbReference type="InterPro" id="IPR011330">
    <property type="entry name" value="Glyco_hydro/deAcase_b/a-brl"/>
</dbReference>
<proteinExistence type="predicted"/>
<dbReference type="GO" id="GO:0016810">
    <property type="term" value="F:hydrolase activity, acting on carbon-nitrogen (but not peptide) bonds"/>
    <property type="evidence" value="ECO:0007669"/>
    <property type="project" value="InterPro"/>
</dbReference>
<reference evidence="2" key="1">
    <citation type="submission" date="2019-03" db="EMBL/GenBank/DDBJ databases">
        <title>Serratia marcescens strain N2 draft genome.</title>
        <authorList>
            <person name="Yassin A."/>
            <person name="El-Kenawy N."/>
            <person name="Youssef N.H."/>
        </authorList>
    </citation>
    <scope>NUCLEOTIDE SEQUENCE [LARGE SCALE GENOMIC DNA]</scope>
    <source>
        <strain evidence="2">N2</strain>
    </source>
</reference>
<dbReference type="Gene3D" id="3.20.20.370">
    <property type="entry name" value="Glycoside hydrolase/deacetylase"/>
    <property type="match status" value="1"/>
</dbReference>
<comment type="caution">
    <text evidence="2">The sequence shown here is derived from an EMBL/GenBank/DDBJ whole genome shotgun (WGS) entry which is preliminary data.</text>
</comment>
<dbReference type="GO" id="GO:0005975">
    <property type="term" value="P:carbohydrate metabolic process"/>
    <property type="evidence" value="ECO:0007669"/>
    <property type="project" value="InterPro"/>
</dbReference>
<dbReference type="EMBL" id="SPSG01000142">
    <property type="protein sequence ID" value="TFV53260.1"/>
    <property type="molecule type" value="Genomic_DNA"/>
</dbReference>